<evidence type="ECO:0000313" key="3">
    <source>
        <dbReference type="Proteomes" id="UP000826234"/>
    </source>
</evidence>
<gene>
    <name evidence="2" type="ORF">JD844_019398</name>
</gene>
<dbReference type="Proteomes" id="UP000826234">
    <property type="component" value="Unassembled WGS sequence"/>
</dbReference>
<comment type="caution">
    <text evidence="2">The sequence shown here is derived from an EMBL/GenBank/DDBJ whole genome shotgun (WGS) entry which is preliminary data.</text>
</comment>
<reference evidence="2 3" key="1">
    <citation type="journal article" date="2022" name="Gigascience">
        <title>A chromosome-level genome assembly and annotation of the desert horned lizard, Phrynosoma platyrhinos, provides insight into chromosomal rearrangements among reptiles.</title>
        <authorList>
            <person name="Koochekian N."/>
            <person name="Ascanio A."/>
            <person name="Farleigh K."/>
            <person name="Card D.C."/>
            <person name="Schield D.R."/>
            <person name="Castoe T.A."/>
            <person name="Jezkova T."/>
        </authorList>
    </citation>
    <scope>NUCLEOTIDE SEQUENCE [LARGE SCALE GENOMIC DNA]</scope>
    <source>
        <strain evidence="2">NK-2021</strain>
    </source>
</reference>
<sequence>MQHKVMEPSSLQGNNSPGQFEAHWVISQAFVQNKLHSVLQKHSLLEKPDMCPTPRGQPTGLCWNWCLNDDDCRGEWKCCPNRCGRSCRYPVESGK</sequence>
<dbReference type="Gene3D" id="4.10.75.10">
    <property type="entry name" value="Elafin-like"/>
    <property type="match status" value="1"/>
</dbReference>
<dbReference type="InterPro" id="IPR008197">
    <property type="entry name" value="WAP_dom"/>
</dbReference>
<evidence type="ECO:0000313" key="2">
    <source>
        <dbReference type="EMBL" id="KAH0619353.1"/>
    </source>
</evidence>
<feature type="domain" description="WAP" evidence="1">
    <location>
        <begin position="44"/>
        <end position="91"/>
    </location>
</feature>
<dbReference type="SMART" id="SM00217">
    <property type="entry name" value="WAP"/>
    <property type="match status" value="1"/>
</dbReference>
<proteinExistence type="predicted"/>
<dbReference type="PROSITE" id="PS51390">
    <property type="entry name" value="WAP"/>
    <property type="match status" value="1"/>
</dbReference>
<dbReference type="EMBL" id="JAIPUX010005289">
    <property type="protein sequence ID" value="KAH0619353.1"/>
    <property type="molecule type" value="Genomic_DNA"/>
</dbReference>
<dbReference type="Pfam" id="PF00095">
    <property type="entry name" value="WAP"/>
    <property type="match status" value="1"/>
</dbReference>
<evidence type="ECO:0000259" key="1">
    <source>
        <dbReference type="PROSITE" id="PS51390"/>
    </source>
</evidence>
<accession>A0ABQ7SPT2</accession>
<protein>
    <recommendedName>
        <fullName evidence="1">WAP domain-containing protein</fullName>
    </recommendedName>
</protein>
<dbReference type="PRINTS" id="PR00003">
    <property type="entry name" value="4DISULPHCORE"/>
</dbReference>
<dbReference type="SUPFAM" id="SSF57256">
    <property type="entry name" value="Elafin-like"/>
    <property type="match status" value="1"/>
</dbReference>
<name>A0ABQ7SPT2_PHRPL</name>
<dbReference type="InterPro" id="IPR036645">
    <property type="entry name" value="Elafin-like_sf"/>
</dbReference>
<keyword evidence="3" id="KW-1185">Reference proteome</keyword>
<dbReference type="CDD" id="cd00199">
    <property type="entry name" value="WAP"/>
    <property type="match status" value="1"/>
</dbReference>
<organism evidence="2 3">
    <name type="scientific">Phrynosoma platyrhinos</name>
    <name type="common">Desert horned lizard</name>
    <dbReference type="NCBI Taxonomy" id="52577"/>
    <lineage>
        <taxon>Eukaryota</taxon>
        <taxon>Metazoa</taxon>
        <taxon>Chordata</taxon>
        <taxon>Craniata</taxon>
        <taxon>Vertebrata</taxon>
        <taxon>Euteleostomi</taxon>
        <taxon>Lepidosauria</taxon>
        <taxon>Squamata</taxon>
        <taxon>Bifurcata</taxon>
        <taxon>Unidentata</taxon>
        <taxon>Episquamata</taxon>
        <taxon>Toxicofera</taxon>
        <taxon>Iguania</taxon>
        <taxon>Phrynosomatidae</taxon>
        <taxon>Phrynosomatinae</taxon>
        <taxon>Phrynosoma</taxon>
    </lineage>
</organism>